<feature type="non-terminal residue" evidence="1">
    <location>
        <position position="1"/>
    </location>
</feature>
<reference evidence="2" key="2">
    <citation type="submission" date="2015-01" db="EMBL/GenBank/DDBJ databases">
        <title>Evolutionary Origins and Diversification of the Mycorrhizal Mutualists.</title>
        <authorList>
            <consortium name="DOE Joint Genome Institute"/>
            <consortium name="Mycorrhizal Genomics Consortium"/>
            <person name="Kohler A."/>
            <person name="Kuo A."/>
            <person name="Nagy L.G."/>
            <person name="Floudas D."/>
            <person name="Copeland A."/>
            <person name="Barry K.W."/>
            <person name="Cichocki N."/>
            <person name="Veneault-Fourrey C."/>
            <person name="LaButti K."/>
            <person name="Lindquist E.A."/>
            <person name="Lipzen A."/>
            <person name="Lundell T."/>
            <person name="Morin E."/>
            <person name="Murat C."/>
            <person name="Riley R."/>
            <person name="Ohm R."/>
            <person name="Sun H."/>
            <person name="Tunlid A."/>
            <person name="Henrissat B."/>
            <person name="Grigoriev I.V."/>
            <person name="Hibbett D.S."/>
            <person name="Martin F."/>
        </authorList>
    </citation>
    <scope>NUCLEOTIDE SEQUENCE [LARGE SCALE GENOMIC DNA]</scope>
    <source>
        <strain evidence="2">h7</strain>
    </source>
</reference>
<dbReference type="SUPFAM" id="SSF52540">
    <property type="entry name" value="P-loop containing nucleoside triphosphate hydrolases"/>
    <property type="match status" value="1"/>
</dbReference>
<name>A0A0C2Z9E2_HEBCY</name>
<evidence type="ECO:0000313" key="1">
    <source>
        <dbReference type="EMBL" id="KIM49767.1"/>
    </source>
</evidence>
<proteinExistence type="predicted"/>
<dbReference type="EMBL" id="KN831768">
    <property type="protein sequence ID" value="KIM49767.1"/>
    <property type="molecule type" value="Genomic_DNA"/>
</dbReference>
<keyword evidence="2" id="KW-1185">Reference proteome</keyword>
<dbReference type="InterPro" id="IPR027417">
    <property type="entry name" value="P-loop_NTPase"/>
</dbReference>
<organism evidence="1 2">
    <name type="scientific">Hebeloma cylindrosporum</name>
    <dbReference type="NCBI Taxonomy" id="76867"/>
    <lineage>
        <taxon>Eukaryota</taxon>
        <taxon>Fungi</taxon>
        <taxon>Dikarya</taxon>
        <taxon>Basidiomycota</taxon>
        <taxon>Agaricomycotina</taxon>
        <taxon>Agaricomycetes</taxon>
        <taxon>Agaricomycetidae</taxon>
        <taxon>Agaricales</taxon>
        <taxon>Agaricineae</taxon>
        <taxon>Hymenogastraceae</taxon>
        <taxon>Hebeloma</taxon>
    </lineage>
</organism>
<dbReference type="STRING" id="686832.A0A0C2Z9E2"/>
<dbReference type="Gene3D" id="3.40.50.300">
    <property type="entry name" value="P-loop containing nucleotide triphosphate hydrolases"/>
    <property type="match status" value="1"/>
</dbReference>
<dbReference type="OrthoDB" id="8954335at2759"/>
<evidence type="ECO:0000313" key="2">
    <source>
        <dbReference type="Proteomes" id="UP000053424"/>
    </source>
</evidence>
<evidence type="ECO:0008006" key="3">
    <source>
        <dbReference type="Google" id="ProtNLM"/>
    </source>
</evidence>
<sequence>GSSLVCVDTPGFDDTHLSDMEILEMISEWLLYMHRRNIPLAGIFYLHRITDNRMGGTPLRNLRIFTELCGDAARNAVLVTTMWDKLTSHTEGERREESLKRNYWHGMIQHGAFVDRFENTFKSAWDVVGTMVARSQEINGSIPLLIQEELVIQKKRLEETRAGRAMYRCLQDHLSKRQEAVQLLSDASKYQSDENINSQLFDLQKDIEKILREVDRLHISFGRRLFHFILDNSTSMVRG</sequence>
<dbReference type="Proteomes" id="UP000053424">
    <property type="component" value="Unassembled WGS sequence"/>
</dbReference>
<dbReference type="AlphaFoldDB" id="A0A0C2Z9E2"/>
<gene>
    <name evidence="1" type="ORF">M413DRAFT_59536</name>
</gene>
<reference evidence="1 2" key="1">
    <citation type="submission" date="2014-04" db="EMBL/GenBank/DDBJ databases">
        <authorList>
            <consortium name="DOE Joint Genome Institute"/>
            <person name="Kuo A."/>
            <person name="Gay G."/>
            <person name="Dore J."/>
            <person name="Kohler A."/>
            <person name="Nagy L.G."/>
            <person name="Floudas D."/>
            <person name="Copeland A."/>
            <person name="Barry K.W."/>
            <person name="Cichocki N."/>
            <person name="Veneault-Fourrey C."/>
            <person name="LaButti K."/>
            <person name="Lindquist E.A."/>
            <person name="Lipzen A."/>
            <person name="Lundell T."/>
            <person name="Morin E."/>
            <person name="Murat C."/>
            <person name="Sun H."/>
            <person name="Tunlid A."/>
            <person name="Henrissat B."/>
            <person name="Grigoriev I.V."/>
            <person name="Hibbett D.S."/>
            <person name="Martin F."/>
            <person name="Nordberg H.P."/>
            <person name="Cantor M.N."/>
            <person name="Hua S.X."/>
        </authorList>
    </citation>
    <scope>NUCLEOTIDE SEQUENCE [LARGE SCALE GENOMIC DNA]</scope>
    <source>
        <strain evidence="2">h7</strain>
    </source>
</reference>
<accession>A0A0C2Z9E2</accession>
<protein>
    <recommendedName>
        <fullName evidence="3">G domain-containing protein</fullName>
    </recommendedName>
</protein>
<dbReference type="HOGENOM" id="CLU_018003_0_0_1"/>